<proteinExistence type="predicted"/>
<dbReference type="RefSeq" id="WP_103788889.1">
    <property type="nucleotide sequence ID" value="NZ_PQVF01000006.1"/>
</dbReference>
<protein>
    <submittedName>
        <fullName evidence="1">Uncharacterized protein</fullName>
    </submittedName>
</protein>
<evidence type="ECO:0000313" key="2">
    <source>
        <dbReference type="Proteomes" id="UP000236893"/>
    </source>
</evidence>
<sequence length="74" mass="8369">MDTSKGNESNRKISSANQMNREDLSSLFKTKNAEIDINGKECLLIVPEATIFNEMLKKSLAIRDLLLKLKENLT</sequence>
<reference evidence="1 2" key="1">
    <citation type="submission" date="2018-01" db="EMBL/GenBank/DDBJ databases">
        <authorList>
            <person name="Gaut B.S."/>
            <person name="Morton B.R."/>
            <person name="Clegg M.T."/>
            <person name="Duvall M.R."/>
        </authorList>
    </citation>
    <scope>NUCLEOTIDE SEQUENCE [LARGE SCALE GENOMIC DNA]</scope>
    <source>
        <strain evidence="1 2">HR-AV</strain>
    </source>
</reference>
<dbReference type="Proteomes" id="UP000236893">
    <property type="component" value="Unassembled WGS sequence"/>
</dbReference>
<gene>
    <name evidence="1" type="ORF">C3K47_09430</name>
</gene>
<name>A0A2S5A2S2_9SPHI</name>
<comment type="caution">
    <text evidence="1">The sequence shown here is derived from an EMBL/GenBank/DDBJ whole genome shotgun (WGS) entry which is preliminary data.</text>
</comment>
<organism evidence="1 2">
    <name type="scientific">Solitalea longa</name>
    <dbReference type="NCBI Taxonomy" id="2079460"/>
    <lineage>
        <taxon>Bacteria</taxon>
        <taxon>Pseudomonadati</taxon>
        <taxon>Bacteroidota</taxon>
        <taxon>Sphingobacteriia</taxon>
        <taxon>Sphingobacteriales</taxon>
        <taxon>Sphingobacteriaceae</taxon>
        <taxon>Solitalea</taxon>
    </lineage>
</organism>
<dbReference type="EMBL" id="PQVF01000006">
    <property type="protein sequence ID" value="POY36587.1"/>
    <property type="molecule type" value="Genomic_DNA"/>
</dbReference>
<evidence type="ECO:0000313" key="1">
    <source>
        <dbReference type="EMBL" id="POY36587.1"/>
    </source>
</evidence>
<accession>A0A2S5A2S2</accession>
<dbReference type="AlphaFoldDB" id="A0A2S5A2S2"/>
<keyword evidence="2" id="KW-1185">Reference proteome</keyword>